<dbReference type="EMBL" id="BPFZ01000004">
    <property type="protein sequence ID" value="GIU66754.1"/>
    <property type="molecule type" value="Genomic_DNA"/>
</dbReference>
<accession>A0ABQ4PUT9</accession>
<dbReference type="Gene3D" id="3.10.129.10">
    <property type="entry name" value="Hotdog Thioesterase"/>
    <property type="match status" value="1"/>
</dbReference>
<name>A0ABQ4PUT9_9PROT</name>
<dbReference type="CDD" id="cd03443">
    <property type="entry name" value="PaaI_thioesterase"/>
    <property type="match status" value="1"/>
</dbReference>
<gene>
    <name evidence="2" type="ORF">PsB1_0908</name>
</gene>
<dbReference type="Proteomes" id="UP001161064">
    <property type="component" value="Unassembled WGS sequence"/>
</dbReference>
<keyword evidence="3" id="KW-1185">Reference proteome</keyword>
<evidence type="ECO:0000313" key="3">
    <source>
        <dbReference type="Proteomes" id="UP001161064"/>
    </source>
</evidence>
<proteinExistence type="predicted"/>
<evidence type="ECO:0000313" key="2">
    <source>
        <dbReference type="EMBL" id="GIU66754.1"/>
    </source>
</evidence>
<dbReference type="InterPro" id="IPR029069">
    <property type="entry name" value="HotDog_dom_sf"/>
</dbReference>
<organism evidence="2 3">
    <name type="scientific">Candidatus Phycosocius spiralis</name>
    <dbReference type="NCBI Taxonomy" id="2815099"/>
    <lineage>
        <taxon>Bacteria</taxon>
        <taxon>Pseudomonadati</taxon>
        <taxon>Pseudomonadota</taxon>
        <taxon>Alphaproteobacteria</taxon>
        <taxon>Caulobacterales</taxon>
        <taxon>Caulobacterales incertae sedis</taxon>
        <taxon>Candidatus Phycosocius</taxon>
    </lineage>
</organism>
<dbReference type="Pfam" id="PF03061">
    <property type="entry name" value="4HBT"/>
    <property type="match status" value="1"/>
</dbReference>
<dbReference type="InterPro" id="IPR006683">
    <property type="entry name" value="Thioestr_dom"/>
</dbReference>
<feature type="domain" description="Thioesterase" evidence="1">
    <location>
        <begin position="28"/>
        <end position="90"/>
    </location>
</feature>
<dbReference type="SUPFAM" id="SSF54637">
    <property type="entry name" value="Thioesterase/thiol ester dehydrase-isomerase"/>
    <property type="match status" value="1"/>
</dbReference>
<protein>
    <recommendedName>
        <fullName evidence="1">Thioesterase domain-containing protein</fullName>
    </recommendedName>
</protein>
<reference evidence="2" key="1">
    <citation type="submission" date="2021-05" db="EMBL/GenBank/DDBJ databases">
        <authorList>
            <person name="Tanabe Y."/>
        </authorList>
    </citation>
    <scope>NUCLEOTIDE SEQUENCE</scope>
    <source>
        <strain evidence="2">BOTRYCO-1</strain>
    </source>
</reference>
<evidence type="ECO:0000259" key="1">
    <source>
        <dbReference type="Pfam" id="PF03061"/>
    </source>
</evidence>
<sequence length="91" mass="9517">MEVICVDQAAGLVRLKIVGQAAWCNPRGTLQGGIVTAMLDEAMAFAGMIAGQFAYGVPTLELKTGSLRPCPLGPVEAHGRVVKWGGKAAFF</sequence>
<reference evidence="2" key="2">
    <citation type="journal article" date="2023" name="ISME Commun">
        <title>Characterization of a bloom-associated alphaproteobacterial lineage, 'Candidatus Phycosocius': insights into freshwater algal-bacterial interactions.</title>
        <authorList>
            <person name="Tanabe Y."/>
            <person name="Yamaguchi H."/>
            <person name="Yoshida M."/>
            <person name="Kai A."/>
            <person name="Okazaki Y."/>
        </authorList>
    </citation>
    <scope>NUCLEOTIDE SEQUENCE</scope>
    <source>
        <strain evidence="2">BOTRYCO-1</strain>
    </source>
</reference>
<comment type="caution">
    <text evidence="2">The sequence shown here is derived from an EMBL/GenBank/DDBJ whole genome shotgun (WGS) entry which is preliminary data.</text>
</comment>